<dbReference type="AlphaFoldDB" id="A0A5D3DZH8"/>
<dbReference type="Proteomes" id="UP000321947">
    <property type="component" value="Unassembled WGS sequence"/>
</dbReference>
<sequence>MKSARNMNLSTLTNTSSIFPFGCVMDLSANCSATVVGFAFPIPDFLKIDGDIKLILAPRLHSAWPRSIPSIEHRIVKLLSSSPFFFRRPKNVGCGNLSEDDICFDVSMSDFSSTEGHHSSACILEAGFPLMMTMKKKQYGIVVVEVIDGVVYYYGVHGHSQVYHHILHHDHFVVLIVDPFLPT</sequence>
<gene>
    <name evidence="2" type="ORF">E5676_scaffold120G001330</name>
    <name evidence="1" type="ORF">E6C27_scaffold186G002850</name>
</gene>
<evidence type="ECO:0000313" key="3">
    <source>
        <dbReference type="Proteomes" id="UP000321393"/>
    </source>
</evidence>
<dbReference type="OrthoDB" id="10628979at2759"/>
<dbReference type="EMBL" id="SSTE01007511">
    <property type="protein sequence ID" value="KAA0056500.1"/>
    <property type="molecule type" value="Genomic_DNA"/>
</dbReference>
<protein>
    <submittedName>
        <fullName evidence="2">Photosystem II CP47 reaction center protein-like</fullName>
    </submittedName>
</protein>
<evidence type="ECO:0000313" key="1">
    <source>
        <dbReference type="EMBL" id="KAA0056500.1"/>
    </source>
</evidence>
<comment type="caution">
    <text evidence="2">The sequence shown here is derived from an EMBL/GenBank/DDBJ whole genome shotgun (WGS) entry which is preliminary data.</text>
</comment>
<proteinExistence type="predicted"/>
<evidence type="ECO:0000313" key="2">
    <source>
        <dbReference type="EMBL" id="TYK29022.1"/>
    </source>
</evidence>
<name>A0A5D3DZH8_CUCMM</name>
<organism evidence="2 4">
    <name type="scientific">Cucumis melo var. makuwa</name>
    <name type="common">Oriental melon</name>
    <dbReference type="NCBI Taxonomy" id="1194695"/>
    <lineage>
        <taxon>Eukaryota</taxon>
        <taxon>Viridiplantae</taxon>
        <taxon>Streptophyta</taxon>
        <taxon>Embryophyta</taxon>
        <taxon>Tracheophyta</taxon>
        <taxon>Spermatophyta</taxon>
        <taxon>Magnoliopsida</taxon>
        <taxon>eudicotyledons</taxon>
        <taxon>Gunneridae</taxon>
        <taxon>Pentapetalae</taxon>
        <taxon>rosids</taxon>
        <taxon>fabids</taxon>
        <taxon>Cucurbitales</taxon>
        <taxon>Cucurbitaceae</taxon>
        <taxon>Benincaseae</taxon>
        <taxon>Cucumis</taxon>
    </lineage>
</organism>
<dbReference type="Proteomes" id="UP000321393">
    <property type="component" value="Unassembled WGS sequence"/>
</dbReference>
<evidence type="ECO:0000313" key="4">
    <source>
        <dbReference type="Proteomes" id="UP000321947"/>
    </source>
</evidence>
<reference evidence="3 4" key="1">
    <citation type="submission" date="2019-08" db="EMBL/GenBank/DDBJ databases">
        <title>Draft genome sequences of two oriental melons (Cucumis melo L. var makuwa).</title>
        <authorList>
            <person name="Kwon S.-Y."/>
        </authorList>
    </citation>
    <scope>NUCLEOTIDE SEQUENCE [LARGE SCALE GENOMIC DNA]</scope>
    <source>
        <strain evidence="4">cv. Chang Bougi</strain>
        <strain evidence="3">cv. SW 3</strain>
        <tissue evidence="2">Leaf</tissue>
    </source>
</reference>
<dbReference type="EMBL" id="SSTD01001877">
    <property type="protein sequence ID" value="TYK29022.1"/>
    <property type="molecule type" value="Genomic_DNA"/>
</dbReference>
<accession>A0A5D3DZH8</accession>